<evidence type="ECO:0000313" key="1">
    <source>
        <dbReference type="EMBL" id="SUZ88396.1"/>
    </source>
</evidence>
<organism evidence="1">
    <name type="scientific">marine metagenome</name>
    <dbReference type="NCBI Taxonomy" id="408172"/>
    <lineage>
        <taxon>unclassified sequences</taxon>
        <taxon>metagenomes</taxon>
        <taxon>ecological metagenomes</taxon>
    </lineage>
</organism>
<sequence length="143" mass="16329">VISKAESFNLNGIPTHQGFGLWRLWTALPRYHQWFQREAAPTYGPYWHRCPMRPSSVGVARVEQEFADQVLACVQLDGDWRQTVLKVLANQGPQPDNSLDVKRIESALAILRKQHLWGAIDDGTFKAEHQVLQRASNLILLRS</sequence>
<feature type="non-terminal residue" evidence="1">
    <location>
        <position position="1"/>
    </location>
</feature>
<dbReference type="EMBL" id="UINC01001768">
    <property type="protein sequence ID" value="SUZ88396.1"/>
    <property type="molecule type" value="Genomic_DNA"/>
</dbReference>
<name>A0A381R9I0_9ZZZZ</name>
<accession>A0A381R9I0</accession>
<reference evidence="1" key="1">
    <citation type="submission" date="2018-05" db="EMBL/GenBank/DDBJ databases">
        <authorList>
            <person name="Lanie J.A."/>
            <person name="Ng W.-L."/>
            <person name="Kazmierczak K.M."/>
            <person name="Andrzejewski T.M."/>
            <person name="Davidsen T.M."/>
            <person name="Wayne K.J."/>
            <person name="Tettelin H."/>
            <person name="Glass J.I."/>
            <person name="Rusch D."/>
            <person name="Podicherti R."/>
            <person name="Tsui H.-C.T."/>
            <person name="Winkler M.E."/>
        </authorList>
    </citation>
    <scope>NUCLEOTIDE SEQUENCE</scope>
</reference>
<proteinExistence type="predicted"/>
<protein>
    <submittedName>
        <fullName evidence="1">Uncharacterized protein</fullName>
    </submittedName>
</protein>
<dbReference type="AlphaFoldDB" id="A0A381R9I0"/>
<gene>
    <name evidence="1" type="ORF">METZ01_LOCUS41250</name>
</gene>